<accession>A0A915JM10</accession>
<dbReference type="Proteomes" id="UP000887565">
    <property type="component" value="Unplaced"/>
</dbReference>
<evidence type="ECO:0000313" key="2">
    <source>
        <dbReference type="Proteomes" id="UP000887565"/>
    </source>
</evidence>
<organism evidence="2 3">
    <name type="scientific">Romanomermis culicivorax</name>
    <name type="common">Nematode worm</name>
    <dbReference type="NCBI Taxonomy" id="13658"/>
    <lineage>
        <taxon>Eukaryota</taxon>
        <taxon>Metazoa</taxon>
        <taxon>Ecdysozoa</taxon>
        <taxon>Nematoda</taxon>
        <taxon>Enoplea</taxon>
        <taxon>Dorylaimia</taxon>
        <taxon>Mermithida</taxon>
        <taxon>Mermithoidea</taxon>
        <taxon>Mermithidae</taxon>
        <taxon>Romanomermis</taxon>
    </lineage>
</organism>
<evidence type="ECO:0000313" key="3">
    <source>
        <dbReference type="WBParaSite" id="nRc.2.0.1.t27220-RA"/>
    </source>
</evidence>
<evidence type="ECO:0000256" key="1">
    <source>
        <dbReference type="SAM" id="MobiDB-lite"/>
    </source>
</evidence>
<keyword evidence="2" id="KW-1185">Reference proteome</keyword>
<name>A0A915JM10_ROMCU</name>
<dbReference type="WBParaSite" id="nRc.2.0.1.t27220-RA">
    <property type="protein sequence ID" value="nRc.2.0.1.t27220-RA"/>
    <property type="gene ID" value="nRc.2.0.1.g27220"/>
</dbReference>
<protein>
    <submittedName>
        <fullName evidence="3">Uncharacterized protein</fullName>
    </submittedName>
</protein>
<proteinExistence type="predicted"/>
<reference evidence="3" key="1">
    <citation type="submission" date="2022-11" db="UniProtKB">
        <authorList>
            <consortium name="WormBaseParasite"/>
        </authorList>
    </citation>
    <scope>IDENTIFICATION</scope>
</reference>
<sequence>MLQLTLRATSQKPHSESKRNPLGHDLCTSQSKNRLQLDGSARVSVMQVPFAKNQSAATNFYAFTTV</sequence>
<dbReference type="AlphaFoldDB" id="A0A915JM10"/>
<feature type="compositionally biased region" description="Polar residues" evidence="1">
    <location>
        <begin position="1"/>
        <end position="12"/>
    </location>
</feature>
<feature type="region of interest" description="Disordered" evidence="1">
    <location>
        <begin position="1"/>
        <end position="31"/>
    </location>
</feature>